<dbReference type="InterPro" id="IPR019557">
    <property type="entry name" value="AminoTfrase-like_pln_mobile"/>
</dbReference>
<dbReference type="PANTHER" id="PTHR46033:SF71">
    <property type="entry name" value="OS11G0534500 PROTEIN"/>
    <property type="match status" value="1"/>
</dbReference>
<dbReference type="EMBL" id="JAMRDG010000002">
    <property type="protein sequence ID" value="KAJ3688214.1"/>
    <property type="molecule type" value="Genomic_DNA"/>
</dbReference>
<reference evidence="3 4" key="1">
    <citation type="journal article" date="2022" name="Cell">
        <title>Repeat-based holocentromeres influence genome architecture and karyotype evolution.</title>
        <authorList>
            <person name="Hofstatter P.G."/>
            <person name="Thangavel G."/>
            <person name="Lux T."/>
            <person name="Neumann P."/>
            <person name="Vondrak T."/>
            <person name="Novak P."/>
            <person name="Zhang M."/>
            <person name="Costa L."/>
            <person name="Castellani M."/>
            <person name="Scott A."/>
            <person name="Toegelov H."/>
            <person name="Fuchs J."/>
            <person name="Mata-Sucre Y."/>
            <person name="Dias Y."/>
            <person name="Vanzela A.L.L."/>
            <person name="Huettel B."/>
            <person name="Almeida C.C.S."/>
            <person name="Simkova H."/>
            <person name="Souza G."/>
            <person name="Pedrosa-Harand A."/>
            <person name="Macas J."/>
            <person name="Mayer K.F.X."/>
            <person name="Houben A."/>
            <person name="Marques A."/>
        </authorList>
    </citation>
    <scope>NUCLEOTIDE SEQUENCE [LARGE SCALE GENOMIC DNA]</scope>
    <source>
        <strain evidence="3">RhyTen1mFocal</strain>
    </source>
</reference>
<sequence length="376" mass="43591">MPPRRATETPGEPSARRRRTDAVTAARSIPPLAEGEDPNVLREADDEIASLPDNVANRRKGIWLKLDPGLITALIEFWRPETHTFHFPAGEMTVTYEFPAVDDNDEWDRYARAYALEMIDCVMFPHTSGSAVPACYLPFLQDVNSPRNVNWGAAVLAVLFRTLDTASLKWDHSKGEQNISGPMLLLQMWSWTRLPEVDGSKNLDKQPEPRWCGDSKEWIAKLKADWVNWTPYTDFREYRPITADEVDDSWLRSVPVVCFCTVSWIYPGRCARQFGKRQLLPPPRTLYWETQKWLNSITNATNRAEDWSIAWDWIRDNWNNMENNFKYRAGPFDLARHDREYWTWIALIEISATEVVVRSTMHILLEEAKSDPVRGY</sequence>
<protein>
    <recommendedName>
        <fullName evidence="2">Aminotransferase-like plant mobile domain-containing protein</fullName>
    </recommendedName>
</protein>
<dbReference type="GO" id="GO:0010073">
    <property type="term" value="P:meristem maintenance"/>
    <property type="evidence" value="ECO:0007669"/>
    <property type="project" value="InterPro"/>
</dbReference>
<keyword evidence="4" id="KW-1185">Reference proteome</keyword>
<dbReference type="Pfam" id="PF10536">
    <property type="entry name" value="PMD"/>
    <property type="match status" value="2"/>
</dbReference>
<dbReference type="Proteomes" id="UP001210211">
    <property type="component" value="Unassembled WGS sequence"/>
</dbReference>
<name>A0AAD5Z7F2_9POAL</name>
<feature type="domain" description="Aminotransferase-like plant mobile" evidence="2">
    <location>
        <begin position="109"/>
        <end position="322"/>
    </location>
</feature>
<dbReference type="InterPro" id="IPR044824">
    <property type="entry name" value="MAIN-like"/>
</dbReference>
<proteinExistence type="predicted"/>
<organism evidence="3 4">
    <name type="scientific">Rhynchospora tenuis</name>
    <dbReference type="NCBI Taxonomy" id="198213"/>
    <lineage>
        <taxon>Eukaryota</taxon>
        <taxon>Viridiplantae</taxon>
        <taxon>Streptophyta</taxon>
        <taxon>Embryophyta</taxon>
        <taxon>Tracheophyta</taxon>
        <taxon>Spermatophyta</taxon>
        <taxon>Magnoliopsida</taxon>
        <taxon>Liliopsida</taxon>
        <taxon>Poales</taxon>
        <taxon>Cyperaceae</taxon>
        <taxon>Cyperoideae</taxon>
        <taxon>Rhynchosporeae</taxon>
        <taxon>Rhynchospora</taxon>
    </lineage>
</organism>
<dbReference type="PANTHER" id="PTHR46033">
    <property type="entry name" value="PROTEIN MAIN-LIKE 2"/>
    <property type="match status" value="1"/>
</dbReference>
<evidence type="ECO:0000313" key="4">
    <source>
        <dbReference type="Proteomes" id="UP001210211"/>
    </source>
</evidence>
<gene>
    <name evidence="3" type="ORF">LUZ61_017378</name>
</gene>
<evidence type="ECO:0000313" key="3">
    <source>
        <dbReference type="EMBL" id="KAJ3688214.1"/>
    </source>
</evidence>
<feature type="domain" description="Aminotransferase-like plant mobile" evidence="2">
    <location>
        <begin position="65"/>
        <end position="96"/>
    </location>
</feature>
<dbReference type="AlphaFoldDB" id="A0AAD5Z7F2"/>
<evidence type="ECO:0000259" key="2">
    <source>
        <dbReference type="Pfam" id="PF10536"/>
    </source>
</evidence>
<comment type="caution">
    <text evidence="3">The sequence shown here is derived from an EMBL/GenBank/DDBJ whole genome shotgun (WGS) entry which is preliminary data.</text>
</comment>
<accession>A0AAD5Z7F2</accession>
<feature type="region of interest" description="Disordered" evidence="1">
    <location>
        <begin position="1"/>
        <end position="37"/>
    </location>
</feature>
<evidence type="ECO:0000256" key="1">
    <source>
        <dbReference type="SAM" id="MobiDB-lite"/>
    </source>
</evidence>